<reference evidence="2 3" key="1">
    <citation type="submission" date="2023-09" db="EMBL/GenBank/DDBJ databases">
        <title>Pangenome analysis of Batrachochytrium dendrobatidis and related Chytrids.</title>
        <authorList>
            <person name="Yacoub M.N."/>
            <person name="Stajich J.E."/>
            <person name="James T.Y."/>
        </authorList>
    </citation>
    <scope>NUCLEOTIDE SEQUENCE [LARGE SCALE GENOMIC DNA]</scope>
    <source>
        <strain evidence="2 3">JEL0888</strain>
    </source>
</reference>
<keyword evidence="1" id="KW-0678">Repressor</keyword>
<dbReference type="InterPro" id="IPR038564">
    <property type="entry name" value="Maf1_sf"/>
</dbReference>
<comment type="caution">
    <text evidence="2">The sequence shown here is derived from an EMBL/GenBank/DDBJ whole genome shotgun (WGS) entry which is preliminary data.</text>
</comment>
<keyword evidence="1" id="KW-0805">Transcription regulation</keyword>
<comment type="subcellular location">
    <subcellularLocation>
        <location evidence="1">Nucleus</location>
    </subcellularLocation>
</comment>
<dbReference type="InterPro" id="IPR015257">
    <property type="entry name" value="Maf1"/>
</dbReference>
<dbReference type="Gene3D" id="3.40.1000.50">
    <property type="entry name" value="Repressor of RNA polymerase III transcription Maf1"/>
    <property type="match status" value="2"/>
</dbReference>
<name>A0ABR4N5Q4_9FUNG</name>
<protein>
    <recommendedName>
        <fullName evidence="1">Repressor of RNA polymerase III transcription MAF1</fullName>
    </recommendedName>
</protein>
<dbReference type="EMBL" id="JADGIZ020000030">
    <property type="protein sequence ID" value="KAL2914780.1"/>
    <property type="molecule type" value="Genomic_DNA"/>
</dbReference>
<dbReference type="PIRSF" id="PIRSF037240">
    <property type="entry name" value="RNA_polIII_Trep_MAF1"/>
    <property type="match status" value="1"/>
</dbReference>
<comment type="similarity">
    <text evidence="1">Belongs to the MAF1 family.</text>
</comment>
<keyword evidence="3" id="KW-1185">Reference proteome</keyword>
<dbReference type="Pfam" id="PF09174">
    <property type="entry name" value="Maf1"/>
    <property type="match status" value="1"/>
</dbReference>
<organism evidence="2 3">
    <name type="scientific">Polyrhizophydium stewartii</name>
    <dbReference type="NCBI Taxonomy" id="2732419"/>
    <lineage>
        <taxon>Eukaryota</taxon>
        <taxon>Fungi</taxon>
        <taxon>Fungi incertae sedis</taxon>
        <taxon>Chytridiomycota</taxon>
        <taxon>Chytridiomycota incertae sedis</taxon>
        <taxon>Chytridiomycetes</taxon>
        <taxon>Rhizophydiales</taxon>
        <taxon>Rhizophydiales incertae sedis</taxon>
        <taxon>Polyrhizophydium</taxon>
    </lineage>
</organism>
<dbReference type="Proteomes" id="UP001527925">
    <property type="component" value="Unassembled WGS sequence"/>
</dbReference>
<gene>
    <name evidence="2" type="primary">MAF1</name>
    <name evidence="2" type="ORF">HK105_205711</name>
</gene>
<proteinExistence type="inferred from homology"/>
<dbReference type="PANTHER" id="PTHR22504">
    <property type="entry name" value="REPRESSOR OF RNA POLYMERASE III TRANSCRIPTION MAF1"/>
    <property type="match status" value="1"/>
</dbReference>
<evidence type="ECO:0000313" key="2">
    <source>
        <dbReference type="EMBL" id="KAL2914780.1"/>
    </source>
</evidence>
<keyword evidence="1" id="KW-0804">Transcription</keyword>
<evidence type="ECO:0000256" key="1">
    <source>
        <dbReference type="PIRNR" id="PIRNR037240"/>
    </source>
</evidence>
<sequence>MKYLQFDRLEAINSQLSCIDKGDARIFGRIEAYSCKNTVEDKKLKLHIESKYDDELALAPDVLSPLLSPISPFGPLSQPASRKTLFFLLATLNAAYPDYDFSDVKPEYFTKLPTIGLAVNSVNNVLLAHLGDAKATDTITTAIWSAIDEAAEVKDCDAYSFNPDRDLEPDAEEGNLWSFYFFFFNRRLKRMIFFTCRSVSSMVPIQPEEDELLMYDAEAEELVDDFRRTRSSQSLSLEQYMMQPFQLDI</sequence>
<dbReference type="PANTHER" id="PTHR22504:SF0">
    <property type="entry name" value="REPRESSOR OF RNA POLYMERASE III TRANSCRIPTION MAF1 HOMOLOG"/>
    <property type="match status" value="1"/>
</dbReference>
<evidence type="ECO:0000313" key="3">
    <source>
        <dbReference type="Proteomes" id="UP001527925"/>
    </source>
</evidence>
<accession>A0ABR4N5Q4</accession>
<keyword evidence="1" id="KW-0539">Nucleus</keyword>
<comment type="function">
    <text evidence="1">Mediator of diverse signals that repress RNA polymerase III transcription. Inhibits the de novo assembly of TFIIIB onto DNA.</text>
</comment>